<sequence>MVNLGRSWGCRMCKQRRIKCDENEPTCKRCTRSGYTCPGYESEKPLKIRFKAETALVVHRSGSSLTPVPSPAGLQDSFETQALNFFLMNFATAGRDQVSTRGLWESVAPTLSASPATSPIADAATAVGGILFNVWRLHRHGPQARNPAFMRAIRGLRIRLREGPIDGHEVLMTILLLQFHENVAAVFGLRAASKMHYNGALALTRSLPVETFSTVTSRGLLLNVLSIEVALAIRECQPVDSGLIPWFASLPYTMPRTPAMKLNWIGISVANIQHRFQVLLKSHPYCSDKQCSHRADIAMIHAAVLDFQNASSEWLSNLPEHWLPQKWTPSPEISKCHIPMYRKICEVYPSVQVASVFNTYRGFQLIINKILSIMQTHGWLEPHMGPQNPSETIQSVVDSMCYSIPFYLGDRDGTLYITDLTNPKVDVAYPAYHNMKDPPIAKEHILIEEVHRKHATAYGAWHSMYPLSLLLGLFGNHAGYDCDCLQRAIRPGQLTWIGSQLFRMMKMYALDEGMVWSQIILRSAQRLCVVL</sequence>
<name>A0A9P6KUY8_9PLEO</name>
<dbReference type="EMBL" id="WJXW01000002">
    <property type="protein sequence ID" value="KAF9739496.1"/>
    <property type="molecule type" value="Genomic_DNA"/>
</dbReference>
<evidence type="ECO:0000313" key="3">
    <source>
        <dbReference type="EMBL" id="KAF9739496.1"/>
    </source>
</evidence>
<dbReference type="SMART" id="SM00066">
    <property type="entry name" value="GAL4"/>
    <property type="match status" value="1"/>
</dbReference>
<dbReference type="Proteomes" id="UP000756921">
    <property type="component" value="Unassembled WGS sequence"/>
</dbReference>
<evidence type="ECO:0000313" key="4">
    <source>
        <dbReference type="Proteomes" id="UP000756921"/>
    </source>
</evidence>
<reference evidence="3" key="1">
    <citation type="journal article" date="2020" name="Mol. Plant Microbe Interact.">
        <title>Genome Sequence of the Biocontrol Agent Coniothyrium minitans strain Conio (IMI 134523).</title>
        <authorList>
            <person name="Patel D."/>
            <person name="Shittu T.A."/>
            <person name="Baroncelli R."/>
            <person name="Muthumeenakshi S."/>
            <person name="Osborne T.H."/>
            <person name="Janganan T.K."/>
            <person name="Sreenivasaprasad S."/>
        </authorList>
    </citation>
    <scope>NUCLEOTIDE SEQUENCE</scope>
    <source>
        <strain evidence="3">Conio</strain>
    </source>
</reference>
<dbReference type="PROSITE" id="PS00463">
    <property type="entry name" value="ZN2_CY6_FUNGAL_1"/>
    <property type="match status" value="1"/>
</dbReference>
<dbReference type="GO" id="GO:0000981">
    <property type="term" value="F:DNA-binding transcription factor activity, RNA polymerase II-specific"/>
    <property type="evidence" value="ECO:0007669"/>
    <property type="project" value="InterPro"/>
</dbReference>
<dbReference type="OrthoDB" id="2991872at2759"/>
<dbReference type="CDD" id="cd00067">
    <property type="entry name" value="GAL4"/>
    <property type="match status" value="1"/>
</dbReference>
<dbReference type="Gene3D" id="4.10.240.10">
    <property type="entry name" value="Zn(2)-C6 fungal-type DNA-binding domain"/>
    <property type="match status" value="1"/>
</dbReference>
<keyword evidence="4" id="KW-1185">Reference proteome</keyword>
<accession>A0A9P6KUY8</accession>
<dbReference type="GO" id="GO:0008270">
    <property type="term" value="F:zinc ion binding"/>
    <property type="evidence" value="ECO:0007669"/>
    <property type="project" value="InterPro"/>
</dbReference>
<comment type="caution">
    <text evidence="3">The sequence shown here is derived from an EMBL/GenBank/DDBJ whole genome shotgun (WGS) entry which is preliminary data.</text>
</comment>
<dbReference type="AlphaFoldDB" id="A0A9P6KUY8"/>
<keyword evidence="1" id="KW-0539">Nucleus</keyword>
<dbReference type="PROSITE" id="PS50048">
    <property type="entry name" value="ZN2_CY6_FUNGAL_2"/>
    <property type="match status" value="1"/>
</dbReference>
<evidence type="ECO:0000256" key="1">
    <source>
        <dbReference type="ARBA" id="ARBA00023242"/>
    </source>
</evidence>
<evidence type="ECO:0000259" key="2">
    <source>
        <dbReference type="PROSITE" id="PS50048"/>
    </source>
</evidence>
<organism evidence="3 4">
    <name type="scientific">Paraphaeosphaeria minitans</name>
    <dbReference type="NCBI Taxonomy" id="565426"/>
    <lineage>
        <taxon>Eukaryota</taxon>
        <taxon>Fungi</taxon>
        <taxon>Dikarya</taxon>
        <taxon>Ascomycota</taxon>
        <taxon>Pezizomycotina</taxon>
        <taxon>Dothideomycetes</taxon>
        <taxon>Pleosporomycetidae</taxon>
        <taxon>Pleosporales</taxon>
        <taxon>Massarineae</taxon>
        <taxon>Didymosphaeriaceae</taxon>
        <taxon>Paraphaeosphaeria</taxon>
    </lineage>
</organism>
<feature type="domain" description="Zn(2)-C6 fungal-type" evidence="2">
    <location>
        <begin position="9"/>
        <end position="37"/>
    </location>
</feature>
<protein>
    <recommendedName>
        <fullName evidence="2">Zn(2)-C6 fungal-type domain-containing protein</fullName>
    </recommendedName>
</protein>
<dbReference type="InterPro" id="IPR053175">
    <property type="entry name" value="DHMBA_Reg_Transcription_Factor"/>
</dbReference>
<proteinExistence type="predicted"/>
<dbReference type="InterPro" id="IPR036864">
    <property type="entry name" value="Zn2-C6_fun-type_DNA-bd_sf"/>
</dbReference>
<dbReference type="InterPro" id="IPR001138">
    <property type="entry name" value="Zn2Cys6_DnaBD"/>
</dbReference>
<dbReference type="PANTHER" id="PTHR38791">
    <property type="entry name" value="ZN(II)2CYS6 TRANSCRIPTION FACTOR (EUROFUNG)-RELATED-RELATED"/>
    <property type="match status" value="1"/>
</dbReference>
<dbReference type="Pfam" id="PF00172">
    <property type="entry name" value="Zn_clus"/>
    <property type="match status" value="1"/>
</dbReference>
<dbReference type="PANTHER" id="PTHR38791:SF5">
    <property type="entry name" value="TRANSCRIPTION FACTOR DBAG-RELATED"/>
    <property type="match status" value="1"/>
</dbReference>
<gene>
    <name evidence="3" type="ORF">PMIN01_02130</name>
</gene>
<dbReference type="SUPFAM" id="SSF57701">
    <property type="entry name" value="Zn2/Cys6 DNA-binding domain"/>
    <property type="match status" value="1"/>
</dbReference>